<dbReference type="SUPFAM" id="SSF53474">
    <property type="entry name" value="alpha/beta-Hydrolases"/>
    <property type="match status" value="1"/>
</dbReference>
<accession>W9XY12</accession>
<dbReference type="InterPro" id="IPR029058">
    <property type="entry name" value="AB_hydrolase_fold"/>
</dbReference>
<evidence type="ECO:0000313" key="3">
    <source>
        <dbReference type="Proteomes" id="UP000019471"/>
    </source>
</evidence>
<name>W9XY12_9EURO</name>
<dbReference type="Pfam" id="PF12697">
    <property type="entry name" value="Abhydrolase_6"/>
    <property type="match status" value="1"/>
</dbReference>
<organism evidence="2 3">
    <name type="scientific">Cladophialophora psammophila CBS 110553</name>
    <dbReference type="NCBI Taxonomy" id="1182543"/>
    <lineage>
        <taxon>Eukaryota</taxon>
        <taxon>Fungi</taxon>
        <taxon>Dikarya</taxon>
        <taxon>Ascomycota</taxon>
        <taxon>Pezizomycotina</taxon>
        <taxon>Eurotiomycetes</taxon>
        <taxon>Chaetothyriomycetidae</taxon>
        <taxon>Chaetothyriales</taxon>
        <taxon>Herpotrichiellaceae</taxon>
        <taxon>Cladophialophora</taxon>
    </lineage>
</organism>
<dbReference type="Proteomes" id="UP000019471">
    <property type="component" value="Unassembled WGS sequence"/>
</dbReference>
<gene>
    <name evidence="2" type="ORF">A1O5_01870</name>
</gene>
<dbReference type="InterPro" id="IPR052897">
    <property type="entry name" value="Sec-Metab_Biosynth_Hydrolase"/>
</dbReference>
<dbReference type="PANTHER" id="PTHR37017">
    <property type="entry name" value="AB HYDROLASE-1 DOMAIN-CONTAINING PROTEIN-RELATED"/>
    <property type="match status" value="1"/>
</dbReference>
<evidence type="ECO:0000259" key="1">
    <source>
        <dbReference type="Pfam" id="PF12697"/>
    </source>
</evidence>
<keyword evidence="3" id="KW-1185">Reference proteome</keyword>
<sequence>MAPKPVVFVLHGAWHGPVYFEPVKSKLEALGYTMVCPQQPSTGGIPPTTTLYDDAAHVRAELEQLVEQGEDVVLVLHSYGGMVGTQAAAGLGKAERMKRGQKGGIVRLFYACAFLLPLGKDLCGGLGGRLPPWIKEEANGSCNATMPEHVFYHDLPAEEQKHWASKLKHHSTIAQNTPLTQVAYTDIPVTYLYCEDDQALPLAVQEMMVKQSGLTDVQELRCGAGHSPFLSQPDVFVASIIKSITA</sequence>
<dbReference type="PANTHER" id="PTHR37017:SF11">
    <property type="entry name" value="ESTERASE_LIPASE_THIOESTERASE DOMAIN-CONTAINING PROTEIN"/>
    <property type="match status" value="1"/>
</dbReference>
<feature type="domain" description="AB hydrolase-1" evidence="1">
    <location>
        <begin position="7"/>
        <end position="238"/>
    </location>
</feature>
<dbReference type="HOGENOM" id="CLU_046066_1_3_1"/>
<reference evidence="2 3" key="1">
    <citation type="submission" date="2013-03" db="EMBL/GenBank/DDBJ databases">
        <title>The Genome Sequence of Cladophialophora psammophila CBS 110553.</title>
        <authorList>
            <consortium name="The Broad Institute Genomics Platform"/>
            <person name="Cuomo C."/>
            <person name="de Hoog S."/>
            <person name="Gorbushina A."/>
            <person name="Walker B."/>
            <person name="Young S.K."/>
            <person name="Zeng Q."/>
            <person name="Gargeya S."/>
            <person name="Fitzgerald M."/>
            <person name="Haas B."/>
            <person name="Abouelleil A."/>
            <person name="Allen A.W."/>
            <person name="Alvarado L."/>
            <person name="Arachchi H.M."/>
            <person name="Berlin A.M."/>
            <person name="Chapman S.B."/>
            <person name="Gainer-Dewar J."/>
            <person name="Goldberg J."/>
            <person name="Griggs A."/>
            <person name="Gujja S."/>
            <person name="Hansen M."/>
            <person name="Howarth C."/>
            <person name="Imamovic A."/>
            <person name="Ireland A."/>
            <person name="Larimer J."/>
            <person name="McCowan C."/>
            <person name="Murphy C."/>
            <person name="Pearson M."/>
            <person name="Poon T.W."/>
            <person name="Priest M."/>
            <person name="Roberts A."/>
            <person name="Saif S."/>
            <person name="Shea T."/>
            <person name="Sisk P."/>
            <person name="Sykes S."/>
            <person name="Wortman J."/>
            <person name="Nusbaum C."/>
            <person name="Birren B."/>
        </authorList>
    </citation>
    <scope>NUCLEOTIDE SEQUENCE [LARGE SCALE GENOMIC DNA]</scope>
    <source>
        <strain evidence="2 3">CBS 110553</strain>
    </source>
</reference>
<dbReference type="InterPro" id="IPR000073">
    <property type="entry name" value="AB_hydrolase_1"/>
</dbReference>
<dbReference type="AlphaFoldDB" id="W9XY12"/>
<comment type="caution">
    <text evidence="2">The sequence shown here is derived from an EMBL/GenBank/DDBJ whole genome shotgun (WGS) entry which is preliminary data.</text>
</comment>
<dbReference type="EMBL" id="AMGX01000002">
    <property type="protein sequence ID" value="EXJ75174.1"/>
    <property type="molecule type" value="Genomic_DNA"/>
</dbReference>
<dbReference type="eggNOG" id="ENOG502RZIH">
    <property type="taxonomic scope" value="Eukaryota"/>
</dbReference>
<dbReference type="Gene3D" id="3.40.50.1820">
    <property type="entry name" value="alpha/beta hydrolase"/>
    <property type="match status" value="1"/>
</dbReference>
<dbReference type="RefSeq" id="XP_007740676.1">
    <property type="nucleotide sequence ID" value="XM_007742486.1"/>
</dbReference>
<dbReference type="STRING" id="1182543.W9XY12"/>
<dbReference type="OrthoDB" id="1263307at2759"/>
<proteinExistence type="predicted"/>
<dbReference type="GeneID" id="19186603"/>
<protein>
    <recommendedName>
        <fullName evidence="1">AB hydrolase-1 domain-containing protein</fullName>
    </recommendedName>
</protein>
<evidence type="ECO:0000313" key="2">
    <source>
        <dbReference type="EMBL" id="EXJ75174.1"/>
    </source>
</evidence>